<dbReference type="InterPro" id="IPR029068">
    <property type="entry name" value="Glyas_Bleomycin-R_OHBP_Dase"/>
</dbReference>
<reference evidence="2 3" key="1">
    <citation type="submission" date="2019-03" db="EMBL/GenBank/DDBJ databases">
        <title>Genomic Encyclopedia of Type Strains, Phase III (KMG-III): the genomes of soil and plant-associated and newly described type strains.</title>
        <authorList>
            <person name="Whitman W."/>
        </authorList>
    </citation>
    <scope>NUCLEOTIDE SEQUENCE [LARGE SCALE GENOMIC DNA]</scope>
    <source>
        <strain evidence="2 3">CGMCC 1.7002</strain>
    </source>
</reference>
<gene>
    <name evidence="2" type="ORF">ATL17_1318</name>
</gene>
<dbReference type="OrthoDB" id="793940at2"/>
<sequence>MMRVLILSAALGLALASNAAAQAFSEATVAVPVTSLDEAKIWYGKFLGEDAEIIEPVPGVLEVKATPDMWLQLYETEKMPETGAVIRFLVDDMAAAQASYAEKGIDVGEAIEVPGVVIYSDFTDPFGNAMSLYDLP</sequence>
<proteinExistence type="predicted"/>
<evidence type="ECO:0008006" key="4">
    <source>
        <dbReference type="Google" id="ProtNLM"/>
    </source>
</evidence>
<dbReference type="Proteomes" id="UP000295391">
    <property type="component" value="Unassembled WGS sequence"/>
</dbReference>
<feature type="chain" id="PRO_5020561522" description="Enzyme related to lactoylglutathione lyase" evidence="1">
    <location>
        <begin position="20"/>
        <end position="136"/>
    </location>
</feature>
<feature type="signal peptide" evidence="1">
    <location>
        <begin position="1"/>
        <end position="19"/>
    </location>
</feature>
<name>A0A4V6PX69_9HYPH</name>
<organism evidence="2 3">
    <name type="scientific">Maritalea mobilis</name>
    <dbReference type="NCBI Taxonomy" id="483324"/>
    <lineage>
        <taxon>Bacteria</taxon>
        <taxon>Pseudomonadati</taxon>
        <taxon>Pseudomonadota</taxon>
        <taxon>Alphaproteobacteria</taxon>
        <taxon>Hyphomicrobiales</taxon>
        <taxon>Devosiaceae</taxon>
        <taxon>Maritalea</taxon>
    </lineage>
</organism>
<comment type="caution">
    <text evidence="2">The sequence shown here is derived from an EMBL/GenBank/DDBJ whole genome shotgun (WGS) entry which is preliminary data.</text>
</comment>
<accession>A0A4V6PX69</accession>
<dbReference type="RefSeq" id="WP_133571930.1">
    <property type="nucleotide sequence ID" value="NZ_SNYR01000001.1"/>
</dbReference>
<evidence type="ECO:0000313" key="3">
    <source>
        <dbReference type="Proteomes" id="UP000295391"/>
    </source>
</evidence>
<dbReference type="SUPFAM" id="SSF54593">
    <property type="entry name" value="Glyoxalase/Bleomycin resistance protein/Dihydroxybiphenyl dioxygenase"/>
    <property type="match status" value="1"/>
</dbReference>
<evidence type="ECO:0000313" key="2">
    <source>
        <dbReference type="EMBL" id="TDQ67308.1"/>
    </source>
</evidence>
<protein>
    <recommendedName>
        <fullName evidence="4">Enzyme related to lactoylglutathione lyase</fullName>
    </recommendedName>
</protein>
<evidence type="ECO:0000256" key="1">
    <source>
        <dbReference type="SAM" id="SignalP"/>
    </source>
</evidence>
<dbReference type="EMBL" id="SNYR01000001">
    <property type="protein sequence ID" value="TDQ67308.1"/>
    <property type="molecule type" value="Genomic_DNA"/>
</dbReference>
<dbReference type="Gene3D" id="3.10.180.10">
    <property type="entry name" value="2,3-Dihydroxybiphenyl 1,2-Dioxygenase, domain 1"/>
    <property type="match status" value="1"/>
</dbReference>
<keyword evidence="1" id="KW-0732">Signal</keyword>
<dbReference type="AlphaFoldDB" id="A0A4V6PX69"/>
<keyword evidence="3" id="KW-1185">Reference proteome</keyword>